<dbReference type="EMBL" id="MU001762">
    <property type="protein sequence ID" value="KAF2799593.1"/>
    <property type="molecule type" value="Genomic_DNA"/>
</dbReference>
<proteinExistence type="predicted"/>
<dbReference type="Proteomes" id="UP000799757">
    <property type="component" value="Unassembled WGS sequence"/>
</dbReference>
<dbReference type="OrthoDB" id="2997776at2759"/>
<reference evidence="1" key="1">
    <citation type="journal article" date="2020" name="Stud. Mycol.">
        <title>101 Dothideomycetes genomes: a test case for predicting lifestyles and emergence of pathogens.</title>
        <authorList>
            <person name="Haridas S."/>
            <person name="Albert R."/>
            <person name="Binder M."/>
            <person name="Bloem J."/>
            <person name="Labutti K."/>
            <person name="Salamov A."/>
            <person name="Andreopoulos B."/>
            <person name="Baker S."/>
            <person name="Barry K."/>
            <person name="Bills G."/>
            <person name="Bluhm B."/>
            <person name="Cannon C."/>
            <person name="Castanera R."/>
            <person name="Culley D."/>
            <person name="Daum C."/>
            <person name="Ezra D."/>
            <person name="Gonzalez J."/>
            <person name="Henrissat B."/>
            <person name="Kuo A."/>
            <person name="Liang C."/>
            <person name="Lipzen A."/>
            <person name="Lutzoni F."/>
            <person name="Magnuson J."/>
            <person name="Mondo S."/>
            <person name="Nolan M."/>
            <person name="Ohm R."/>
            <person name="Pangilinan J."/>
            <person name="Park H.-J."/>
            <person name="Ramirez L."/>
            <person name="Alfaro M."/>
            <person name="Sun H."/>
            <person name="Tritt A."/>
            <person name="Yoshinaga Y."/>
            <person name="Zwiers L.-H."/>
            <person name="Turgeon B."/>
            <person name="Goodwin S."/>
            <person name="Spatafora J."/>
            <person name="Crous P."/>
            <person name="Grigoriev I."/>
        </authorList>
    </citation>
    <scope>NUCLEOTIDE SEQUENCE</scope>
    <source>
        <strain evidence="1">CBS 109.77</strain>
    </source>
</reference>
<organism evidence="1 2">
    <name type="scientific">Melanomma pulvis-pyrius CBS 109.77</name>
    <dbReference type="NCBI Taxonomy" id="1314802"/>
    <lineage>
        <taxon>Eukaryota</taxon>
        <taxon>Fungi</taxon>
        <taxon>Dikarya</taxon>
        <taxon>Ascomycota</taxon>
        <taxon>Pezizomycotina</taxon>
        <taxon>Dothideomycetes</taxon>
        <taxon>Pleosporomycetidae</taxon>
        <taxon>Pleosporales</taxon>
        <taxon>Melanommataceae</taxon>
        <taxon>Melanomma</taxon>
    </lineage>
</organism>
<evidence type="ECO:0008006" key="3">
    <source>
        <dbReference type="Google" id="ProtNLM"/>
    </source>
</evidence>
<dbReference type="AlphaFoldDB" id="A0A6A6XTP5"/>
<protein>
    <recommendedName>
        <fullName evidence="3">F-box domain-containing protein</fullName>
    </recommendedName>
</protein>
<accession>A0A6A6XTP5</accession>
<keyword evidence="2" id="KW-1185">Reference proteome</keyword>
<gene>
    <name evidence="1" type="ORF">K505DRAFT_321079</name>
</gene>
<name>A0A6A6XTP5_9PLEO</name>
<evidence type="ECO:0000313" key="2">
    <source>
        <dbReference type="Proteomes" id="UP000799757"/>
    </source>
</evidence>
<evidence type="ECO:0000313" key="1">
    <source>
        <dbReference type="EMBL" id="KAF2799593.1"/>
    </source>
</evidence>
<sequence>MASARSSPPPQLPLDVWLLVFAEIHDLTFLWSACRGVSRFVRACVDELFRHQVIRNTFVDLHYSDIHSHRGPLNSYIHIPMVFDRMSDDGIHAVFRPAAYKEIDGAHQRGSVRGWVPFVERHHKETHRARPKILHKGNTSDALPLWERQHTHWRNTLVGEKKQSYLYNLGNMTSIGRGDRPPFYIKVFEDANDTDLAGLVVDCKKNEVSFDWRETYSFFFREQNFAARAYNHPGKKRVYGEDLVAVSSRYDFHQNRHNHHVRARQKRLKTWTAQNKHRMSPELRLLTEHRALAEKVRVQRFLRHDNLDLAPGEDANATEEIVPERLAKDYAALLFWPWSDDDGFYIPGRRPMSKLNCCIVL</sequence>